<reference evidence="2 3" key="1">
    <citation type="journal article" date="2015" name="Appl. Environ. Microbiol.">
        <title>Nanoarchaeota, Their Sulfolobales Host, and Nanoarchaeota Virus Distribution across Yellowstone National Park Hot Springs.</title>
        <authorList>
            <person name="Munson-McGee J.H."/>
            <person name="Field E.K."/>
            <person name="Bateson M."/>
            <person name="Rooney C."/>
            <person name="Stepanauskas R."/>
            <person name="Young M.J."/>
        </authorList>
    </citation>
    <scope>NUCLEOTIDE SEQUENCE [LARGE SCALE GENOMIC DNA]</scope>
    <source>
        <strain evidence="2">SCGC AC-742_N10</strain>
    </source>
</reference>
<gene>
    <name evidence="2" type="ORF">DDW13_04710</name>
</gene>
<proteinExistence type="predicted"/>
<dbReference type="RefSeq" id="WP_013775935.1">
    <property type="nucleotide sequence ID" value="NC_015518.1"/>
</dbReference>
<organism evidence="2 3">
    <name type="scientific">Acidianus hospitalis</name>
    <dbReference type="NCBI Taxonomy" id="563177"/>
    <lineage>
        <taxon>Archaea</taxon>
        <taxon>Thermoproteota</taxon>
        <taxon>Thermoprotei</taxon>
        <taxon>Sulfolobales</taxon>
        <taxon>Sulfolobaceae</taxon>
        <taxon>Acidianus</taxon>
    </lineage>
</organism>
<evidence type="ECO:0000313" key="3">
    <source>
        <dbReference type="Proteomes" id="UP000245638"/>
    </source>
</evidence>
<keyword evidence="1" id="KW-0175">Coiled coil</keyword>
<dbReference type="Proteomes" id="UP000245638">
    <property type="component" value="Unassembled WGS sequence"/>
</dbReference>
<dbReference type="OMA" id="MRMTLPK"/>
<comment type="caution">
    <text evidence="2">The sequence shown here is derived from an EMBL/GenBank/DDBJ whole genome shotgun (WGS) entry which is preliminary data.</text>
</comment>
<accession>A0A2T9X6I0</accession>
<protein>
    <submittedName>
        <fullName evidence="2">Uncharacterized protein</fullName>
    </submittedName>
</protein>
<name>A0A2T9X6I0_9CREN</name>
<evidence type="ECO:0000313" key="2">
    <source>
        <dbReference type="EMBL" id="PVU75680.1"/>
    </source>
</evidence>
<sequence>MKLRIDKLPKTDEDLEEIQQEIESEHHHHHHEEEGQSIEEVLGELYVRLQSLESKSKELEDSSEMCKEEISRIYKILGKMLIALTTKDENEKIKNLKDILSTLE</sequence>
<feature type="coiled-coil region" evidence="1">
    <location>
        <begin position="42"/>
        <end position="69"/>
    </location>
</feature>
<dbReference type="EMBL" id="QEFD01000134">
    <property type="protein sequence ID" value="PVU75680.1"/>
    <property type="molecule type" value="Genomic_DNA"/>
</dbReference>
<evidence type="ECO:0000256" key="1">
    <source>
        <dbReference type="SAM" id="Coils"/>
    </source>
</evidence>
<dbReference type="AlphaFoldDB" id="A0A2T9X6I0"/>